<evidence type="ECO:0000256" key="7">
    <source>
        <dbReference type="ARBA" id="ARBA00061580"/>
    </source>
</evidence>
<feature type="binding site" evidence="9">
    <location>
        <position position="285"/>
    </location>
    <ligand>
        <name>Zn(2+)</name>
        <dbReference type="ChEBI" id="CHEBI:29105"/>
        <note>catalytic</note>
    </ligand>
</feature>
<reference evidence="11 12" key="1">
    <citation type="submission" date="2007-08" db="EMBL/GenBank/DDBJ databases">
        <authorList>
            <consortium name="The Citrobacter koseri Genome Sequencing Project"/>
            <person name="McClelland M."/>
            <person name="Sanderson E.K."/>
            <person name="Porwollik S."/>
            <person name="Spieth J."/>
            <person name="Clifton W.S."/>
            <person name="Latreille P."/>
            <person name="Courtney L."/>
            <person name="Wang C."/>
            <person name="Pepin K."/>
            <person name="Bhonagiri V."/>
            <person name="Nash W."/>
            <person name="Johnson M."/>
            <person name="Thiruvilangam P."/>
            <person name="Wilson R."/>
        </authorList>
    </citation>
    <scope>NUCLEOTIDE SEQUENCE [LARGE SCALE GENOMIC DNA]</scope>
    <source>
        <strain evidence="12">ATCC BAA-895 / CDC 4225-83 / SGSC4696</strain>
    </source>
</reference>
<evidence type="ECO:0000256" key="8">
    <source>
        <dbReference type="PIRNR" id="PIRNR006615"/>
    </source>
</evidence>
<dbReference type="KEGG" id="cko:CKO_01600"/>
<dbReference type="Pfam" id="PF02074">
    <property type="entry name" value="Peptidase_M32"/>
    <property type="match status" value="1"/>
</dbReference>
<dbReference type="STRING" id="290338.CKO_01600"/>
<organism evidence="11 12">
    <name type="scientific">Citrobacter koseri (strain ATCC BAA-895 / CDC 4225-83 / SGSC4696)</name>
    <dbReference type="NCBI Taxonomy" id="290338"/>
    <lineage>
        <taxon>Bacteria</taxon>
        <taxon>Pseudomonadati</taxon>
        <taxon>Pseudomonadota</taxon>
        <taxon>Gammaproteobacteria</taxon>
        <taxon>Enterobacterales</taxon>
        <taxon>Enterobacteriaceae</taxon>
        <taxon>Citrobacter</taxon>
    </lineage>
</organism>
<dbReference type="PIRSF" id="PIRSF006615">
    <property type="entry name" value="Zn_crbxpep_Taq"/>
    <property type="match status" value="1"/>
</dbReference>
<dbReference type="FunFam" id="1.10.1370.30:FF:000003">
    <property type="entry name" value="Thermostable carboxypeptidase 1"/>
    <property type="match status" value="1"/>
</dbReference>
<dbReference type="GO" id="GO:0008270">
    <property type="term" value="F:zinc ion binding"/>
    <property type="evidence" value="ECO:0007669"/>
    <property type="project" value="UniProtKB-ARBA"/>
</dbReference>
<keyword evidence="5 8" id="KW-0482">Metalloprotease</keyword>
<name>A8AGW9_CITK8</name>
<gene>
    <name evidence="11" type="ordered locus">CKO_01600</name>
</gene>
<evidence type="ECO:0000256" key="4">
    <source>
        <dbReference type="ARBA" id="ARBA00022801"/>
    </source>
</evidence>
<dbReference type="GO" id="GO:0004181">
    <property type="term" value="F:metallocarboxypeptidase activity"/>
    <property type="evidence" value="ECO:0007669"/>
    <property type="project" value="UniProtKB-UniRule"/>
</dbReference>
<dbReference type="PANTHER" id="PTHR34217">
    <property type="entry name" value="METAL-DEPENDENT CARBOXYPEPTIDASE"/>
    <property type="match status" value="1"/>
</dbReference>
<evidence type="ECO:0000256" key="2">
    <source>
        <dbReference type="ARBA" id="ARBA00022670"/>
    </source>
</evidence>
<keyword evidence="12" id="KW-1185">Reference proteome</keyword>
<feature type="active site" description="Proton donor/acceptor" evidence="10">
    <location>
        <position position="282"/>
    </location>
</feature>
<dbReference type="Gene3D" id="1.10.1370.30">
    <property type="match status" value="1"/>
</dbReference>
<comment type="similarity">
    <text evidence="7 8">Belongs to the peptidase M32 family.</text>
</comment>
<comment type="catalytic activity">
    <reaction evidence="6 8">
        <text>Release of a C-terminal amino acid with broad specificity, except for -Pro.</text>
        <dbReference type="EC" id="3.4.17.19"/>
    </reaction>
</comment>
<evidence type="ECO:0000256" key="9">
    <source>
        <dbReference type="PIRSR" id="PIRSR006615-1"/>
    </source>
</evidence>
<comment type="function">
    <text evidence="8">Broad specificity carboxypetidase that releases amino acids sequentially from the C-terminus, including neutral, aromatic, polar and basic residues.</text>
</comment>
<evidence type="ECO:0000313" key="11">
    <source>
        <dbReference type="EMBL" id="ABV12732.1"/>
    </source>
</evidence>
<keyword evidence="4 8" id="KW-0378">Hydrolase</keyword>
<evidence type="ECO:0000256" key="10">
    <source>
        <dbReference type="PIRSR" id="PIRSR006615-2"/>
    </source>
</evidence>
<evidence type="ECO:0000256" key="1">
    <source>
        <dbReference type="ARBA" id="ARBA00022645"/>
    </source>
</evidence>
<protein>
    <recommendedName>
        <fullName evidence="8">Metal-dependent carboxypeptidase</fullName>
        <ecNumber evidence="8">3.4.17.19</ecNumber>
    </recommendedName>
</protein>
<dbReference type="CDD" id="cd06460">
    <property type="entry name" value="M32_Taq"/>
    <property type="match status" value="1"/>
</dbReference>
<dbReference type="Proteomes" id="UP000008148">
    <property type="component" value="Chromosome"/>
</dbReference>
<dbReference type="HOGENOM" id="CLU_032916_1_0_6"/>
<proteinExistence type="inferred from homology"/>
<dbReference type="MEROPS" id="M32.003"/>
<dbReference type="EC" id="3.4.17.19" evidence="8"/>
<feature type="binding site" evidence="9">
    <location>
        <position position="281"/>
    </location>
    <ligand>
        <name>Zn(2+)</name>
        <dbReference type="ChEBI" id="CHEBI:29105"/>
        <note>catalytic</note>
    </ligand>
</feature>
<dbReference type="PROSITE" id="PS52034">
    <property type="entry name" value="PEPTIDASE_M32"/>
    <property type="match status" value="1"/>
</dbReference>
<dbReference type="GO" id="GO:0006508">
    <property type="term" value="P:proteolysis"/>
    <property type="evidence" value="ECO:0007669"/>
    <property type="project" value="UniProtKB-UniRule"/>
</dbReference>
<feature type="binding site" evidence="9">
    <location>
        <position position="311"/>
    </location>
    <ligand>
        <name>Zn(2+)</name>
        <dbReference type="ChEBI" id="CHEBI:29105"/>
        <note>catalytic</note>
    </ligand>
</feature>
<keyword evidence="3 8" id="KW-0479">Metal-binding</keyword>
<sequence length="513" mass="57797">MNQGKLLTFAEHDGNTTMSNKSHYQQLTRTFQRLSRFSHLSAIASWDMFTMMPPGGSTARGEALAELNVLEHQLLTDPKVAQWIAAAGQEDLNDVEQANLREMARRHHQAALLPESLVEAKSLAGSRCEHAWRSQRPANDWQGFAQNLKEVVKYSREEAKLRAEAKGCSPYDALLDIFEPDMTSAQLDVLFADVKTWLPDLLNRAVSKQSHQPLIAPVGPFPTALQRELGLETMSQLGFDFNAGRLDISAHPFCGGVPEDVRITTRYDENELLSALFGVIHETGHARYEQNLPHAWQGQPIAFARSTAIHESQSLFFEMQLGRSTAFLKRLIPAVKRHFGDQPAFEEANFIAWNQRVKPGFIRVDADEVSYPAHVILRYDIEQALINGDIEVDDIPALWDEKMQAWLGLSTVGDYRNGCMQDIHWTDGGFGYFPSYTLGAMYAAQLFSAARRALPDLHNQIAQGDLSALFDWLRQNIWQHGSRFTTAQLIAQATGEPLSSRYFRAHLESRYLS</sequence>
<keyword evidence="9" id="KW-0862">Zinc</keyword>
<evidence type="ECO:0000256" key="5">
    <source>
        <dbReference type="ARBA" id="ARBA00023049"/>
    </source>
</evidence>
<accession>A8AGW9</accession>
<evidence type="ECO:0000256" key="6">
    <source>
        <dbReference type="ARBA" id="ARBA00052755"/>
    </source>
</evidence>
<dbReference type="SUPFAM" id="SSF55486">
    <property type="entry name" value="Metalloproteases ('zincins'), catalytic domain"/>
    <property type="match status" value="1"/>
</dbReference>
<dbReference type="EMBL" id="CP000822">
    <property type="protein sequence ID" value="ABV12732.1"/>
    <property type="molecule type" value="Genomic_DNA"/>
</dbReference>
<dbReference type="InterPro" id="IPR001333">
    <property type="entry name" value="Peptidase_M32_Taq"/>
</dbReference>
<evidence type="ECO:0000256" key="3">
    <source>
        <dbReference type="ARBA" id="ARBA00022723"/>
    </source>
</evidence>
<dbReference type="PANTHER" id="PTHR34217:SF1">
    <property type="entry name" value="CARBOXYPEPTIDASE 1"/>
    <property type="match status" value="1"/>
</dbReference>
<comment type="cofactor">
    <cofactor evidence="9">
        <name>Zn(2+)</name>
        <dbReference type="ChEBI" id="CHEBI:29105"/>
    </cofactor>
    <text evidence="9">Binds 1 zinc ion per subunit.</text>
</comment>
<dbReference type="AlphaFoldDB" id="A8AGW9"/>
<evidence type="ECO:0000313" key="12">
    <source>
        <dbReference type="Proteomes" id="UP000008148"/>
    </source>
</evidence>
<keyword evidence="1 8" id="KW-0121">Carboxypeptidase</keyword>
<keyword evidence="2 8" id="KW-0645">Protease</keyword>
<dbReference type="PRINTS" id="PR00998">
    <property type="entry name" value="CRBOXYPTASET"/>
</dbReference>